<reference evidence="5 6" key="1">
    <citation type="submission" date="2018-05" db="EMBL/GenBank/DDBJ databases">
        <title>Genome sequencing and assembly of the regulated plant pathogen Lachnellula willkommii and related sister species for the development of diagnostic species identification markers.</title>
        <authorList>
            <person name="Giroux E."/>
            <person name="Bilodeau G."/>
        </authorList>
    </citation>
    <scope>NUCLEOTIDE SEQUENCE [LARGE SCALE GENOMIC DNA]</scope>
    <source>
        <strain evidence="5 6">CBS 268.59</strain>
    </source>
</reference>
<dbReference type="FunFam" id="3.60.130.10:FF:000009">
    <property type="entry name" value="Putative Taurine catabolism dioxygenase TauD"/>
    <property type="match status" value="1"/>
</dbReference>
<sequence>MAPSLLETQPQAPHSLSSPAQKPVDRKIFPDGIKTSGQHPPVYNLIRPYSEFPKEIQGETVWKAEDYTNNPERWVHVFNDEEIAELSATSDKFLADKIPLTGISKDNFSLPKLSALLTSIRAEILNGKGFILFKGFPVEKWGNHKSAVAYMGLGTYLGYFVSQNGRGHVLGHVKDLGDDPTQISSVRIYRTNARQFFHADDSDIVGLLCIARALEGGESDIVSSHHVWNTLQKERPDVAETLAKPIWYFDRKGETSVGEEPYIKTSVFYLEKGPNGRVYSKWDPYYVKSLDRFMNEGIIPHLSPEQVEAAKVLEETCHRLRLHMILEVGDIQFLSNEHVLHARTEYKDHAPPAPRRHLMRLWLATPESEGGWKLPFHDSAEKKRGGIQVNDQPPVAPLDAE</sequence>
<evidence type="ECO:0000259" key="4">
    <source>
        <dbReference type="Pfam" id="PF02668"/>
    </source>
</evidence>
<keyword evidence="2" id="KW-0045">Antibiotic biosynthesis</keyword>
<dbReference type="EMBL" id="QGMK01000193">
    <property type="protein sequence ID" value="TVY83430.1"/>
    <property type="molecule type" value="Genomic_DNA"/>
</dbReference>
<name>A0A8T9CHD8_9HELO</name>
<comment type="caution">
    <text evidence="5">The sequence shown here is derived from an EMBL/GenBank/DDBJ whole genome shotgun (WGS) entry which is preliminary data.</text>
</comment>
<dbReference type="OrthoDB" id="272271at2759"/>
<dbReference type="InterPro" id="IPR050411">
    <property type="entry name" value="AlphaKG_dependent_hydroxylases"/>
</dbReference>
<feature type="domain" description="TauD/TfdA-like" evidence="4">
    <location>
        <begin position="99"/>
        <end position="362"/>
    </location>
</feature>
<dbReference type="GO" id="GO:0016491">
    <property type="term" value="F:oxidoreductase activity"/>
    <property type="evidence" value="ECO:0007669"/>
    <property type="project" value="UniProtKB-KW"/>
</dbReference>
<dbReference type="AlphaFoldDB" id="A0A8T9CHD8"/>
<dbReference type="SUPFAM" id="SSF51197">
    <property type="entry name" value="Clavaminate synthase-like"/>
    <property type="match status" value="1"/>
</dbReference>
<evidence type="ECO:0000313" key="5">
    <source>
        <dbReference type="EMBL" id="TVY83430.1"/>
    </source>
</evidence>
<organism evidence="5 6">
    <name type="scientific">Lachnellula suecica</name>
    <dbReference type="NCBI Taxonomy" id="602035"/>
    <lineage>
        <taxon>Eukaryota</taxon>
        <taxon>Fungi</taxon>
        <taxon>Dikarya</taxon>
        <taxon>Ascomycota</taxon>
        <taxon>Pezizomycotina</taxon>
        <taxon>Leotiomycetes</taxon>
        <taxon>Helotiales</taxon>
        <taxon>Lachnaceae</taxon>
        <taxon>Lachnellula</taxon>
    </lineage>
</organism>
<feature type="region of interest" description="Disordered" evidence="3">
    <location>
        <begin position="373"/>
        <end position="401"/>
    </location>
</feature>
<dbReference type="Proteomes" id="UP000469558">
    <property type="component" value="Unassembled WGS sequence"/>
</dbReference>
<feature type="compositionally biased region" description="Polar residues" evidence="3">
    <location>
        <begin position="1"/>
        <end position="20"/>
    </location>
</feature>
<dbReference type="Pfam" id="PF02668">
    <property type="entry name" value="TauD"/>
    <property type="match status" value="1"/>
</dbReference>
<evidence type="ECO:0000256" key="3">
    <source>
        <dbReference type="SAM" id="MobiDB-lite"/>
    </source>
</evidence>
<evidence type="ECO:0000313" key="6">
    <source>
        <dbReference type="Proteomes" id="UP000469558"/>
    </source>
</evidence>
<evidence type="ECO:0000256" key="1">
    <source>
        <dbReference type="ARBA" id="ARBA00023002"/>
    </source>
</evidence>
<evidence type="ECO:0000256" key="2">
    <source>
        <dbReference type="ARBA" id="ARBA00023194"/>
    </source>
</evidence>
<keyword evidence="1" id="KW-0560">Oxidoreductase</keyword>
<feature type="region of interest" description="Disordered" evidence="3">
    <location>
        <begin position="1"/>
        <end position="35"/>
    </location>
</feature>
<dbReference type="InterPro" id="IPR042098">
    <property type="entry name" value="TauD-like_sf"/>
</dbReference>
<protein>
    <submittedName>
        <fullName evidence="5">Taurine hydroxylase-like protein SAT17</fullName>
    </submittedName>
</protein>
<feature type="compositionally biased region" description="Basic and acidic residues" evidence="3">
    <location>
        <begin position="375"/>
        <end position="384"/>
    </location>
</feature>
<accession>A0A8T9CHD8</accession>
<dbReference type="PANTHER" id="PTHR10696">
    <property type="entry name" value="GAMMA-BUTYROBETAINE HYDROXYLASE-RELATED"/>
    <property type="match status" value="1"/>
</dbReference>
<dbReference type="Gene3D" id="3.60.130.10">
    <property type="entry name" value="Clavaminate synthase-like"/>
    <property type="match status" value="1"/>
</dbReference>
<dbReference type="PANTHER" id="PTHR10696:SF56">
    <property type="entry name" value="TAUD_TFDA-LIKE DOMAIN-CONTAINING PROTEIN"/>
    <property type="match status" value="1"/>
</dbReference>
<keyword evidence="6" id="KW-1185">Reference proteome</keyword>
<gene>
    <name evidence="5" type="primary">SAT17_1</name>
    <name evidence="5" type="ORF">LSUE1_G000906</name>
</gene>
<proteinExistence type="predicted"/>
<dbReference type="InterPro" id="IPR003819">
    <property type="entry name" value="TauD/TfdA-like"/>
</dbReference>
<dbReference type="GO" id="GO:0017000">
    <property type="term" value="P:antibiotic biosynthetic process"/>
    <property type="evidence" value="ECO:0007669"/>
    <property type="project" value="UniProtKB-KW"/>
</dbReference>